<evidence type="ECO:0000256" key="8">
    <source>
        <dbReference type="ARBA" id="ARBA00023163"/>
    </source>
</evidence>
<keyword evidence="9" id="KW-0539">Nucleus</keyword>
<dbReference type="InterPro" id="IPR017956">
    <property type="entry name" value="AT_hook_DNA-bd_motif"/>
</dbReference>
<dbReference type="InterPro" id="IPR000116">
    <property type="entry name" value="HMGA"/>
</dbReference>
<evidence type="ECO:0000256" key="2">
    <source>
        <dbReference type="ARBA" id="ARBA00010812"/>
    </source>
</evidence>
<evidence type="ECO:0000256" key="5">
    <source>
        <dbReference type="ARBA" id="ARBA00022990"/>
    </source>
</evidence>
<name>A0AAQ4QTQ1_GASAC</name>
<dbReference type="PANTHER" id="PTHR23341:SF4">
    <property type="entry name" value="HIGH MOBILITY GROUP PROTEIN HMGI-C"/>
    <property type="match status" value="1"/>
</dbReference>
<keyword evidence="3" id="KW-0597">Phosphoprotein</keyword>
<keyword evidence="12" id="KW-1185">Reference proteome</keyword>
<evidence type="ECO:0000256" key="9">
    <source>
        <dbReference type="ARBA" id="ARBA00023242"/>
    </source>
</evidence>
<feature type="compositionally biased region" description="Polar residues" evidence="10">
    <location>
        <begin position="84"/>
        <end position="99"/>
    </location>
</feature>
<dbReference type="PRINTS" id="PR00929">
    <property type="entry name" value="ATHOOK"/>
</dbReference>
<reference evidence="11" key="2">
    <citation type="submission" date="2025-08" db="UniProtKB">
        <authorList>
            <consortium name="Ensembl"/>
        </authorList>
    </citation>
    <scope>IDENTIFICATION</scope>
</reference>
<dbReference type="GO" id="GO:0003712">
    <property type="term" value="F:transcription coregulator activity"/>
    <property type="evidence" value="ECO:0007669"/>
    <property type="project" value="TreeGrafter"/>
</dbReference>
<feature type="compositionally biased region" description="Basic and acidic residues" evidence="10">
    <location>
        <begin position="100"/>
        <end position="117"/>
    </location>
</feature>
<protein>
    <submittedName>
        <fullName evidence="11">High mobility group AT-hook 2</fullName>
    </submittedName>
</protein>
<organism evidence="11 12">
    <name type="scientific">Gasterosteus aculeatus aculeatus</name>
    <name type="common">three-spined stickleback</name>
    <dbReference type="NCBI Taxonomy" id="481459"/>
    <lineage>
        <taxon>Eukaryota</taxon>
        <taxon>Metazoa</taxon>
        <taxon>Chordata</taxon>
        <taxon>Craniata</taxon>
        <taxon>Vertebrata</taxon>
        <taxon>Euteleostomi</taxon>
        <taxon>Actinopterygii</taxon>
        <taxon>Neopterygii</taxon>
        <taxon>Teleostei</taxon>
        <taxon>Neoteleostei</taxon>
        <taxon>Acanthomorphata</taxon>
        <taxon>Eupercaria</taxon>
        <taxon>Perciformes</taxon>
        <taxon>Cottioidei</taxon>
        <taxon>Gasterosteales</taxon>
        <taxon>Gasterosteidae</taxon>
        <taxon>Gasterosteus</taxon>
    </lineage>
</organism>
<evidence type="ECO:0000256" key="1">
    <source>
        <dbReference type="ARBA" id="ARBA00004123"/>
    </source>
</evidence>
<feature type="compositionally biased region" description="Basic residues" evidence="10">
    <location>
        <begin position="44"/>
        <end position="54"/>
    </location>
</feature>
<proteinExistence type="inferred from homology"/>
<keyword evidence="5" id="KW-0007">Acetylation</keyword>
<comment type="subcellular location">
    <subcellularLocation>
        <location evidence="1">Nucleus</location>
    </subcellularLocation>
</comment>
<feature type="region of interest" description="Disordered" evidence="10">
    <location>
        <begin position="1"/>
        <end position="141"/>
    </location>
</feature>
<dbReference type="GO" id="GO:0005634">
    <property type="term" value="C:nucleus"/>
    <property type="evidence" value="ECO:0007669"/>
    <property type="project" value="UniProtKB-SubCell"/>
</dbReference>
<dbReference type="PROSITE" id="PS00354">
    <property type="entry name" value="HMGI_Y"/>
    <property type="match status" value="1"/>
</dbReference>
<feature type="compositionally biased region" description="Acidic residues" evidence="10">
    <location>
        <begin position="128"/>
        <end position="141"/>
    </location>
</feature>
<reference evidence="11 12" key="1">
    <citation type="journal article" date="2021" name="G3 (Bethesda)">
        <title>Improved contiguity of the threespine stickleback genome using long-read sequencing.</title>
        <authorList>
            <person name="Nath S."/>
            <person name="Shaw D.E."/>
            <person name="White M.A."/>
        </authorList>
    </citation>
    <scope>NUCLEOTIDE SEQUENCE [LARGE SCALE GENOMIC DNA]</scope>
    <source>
        <strain evidence="11 12">Lake Benthic</strain>
    </source>
</reference>
<accession>A0AAQ4QTQ1</accession>
<dbReference type="PANTHER" id="PTHR23341">
    <property type="entry name" value="HIGH MOBILITY GROUP PROTEINS HMG-A AND C"/>
    <property type="match status" value="1"/>
</dbReference>
<evidence type="ECO:0000313" key="11">
    <source>
        <dbReference type="Ensembl" id="ENSGACP00000054714.1"/>
    </source>
</evidence>
<evidence type="ECO:0000256" key="4">
    <source>
        <dbReference type="ARBA" id="ARBA00022737"/>
    </source>
</evidence>
<dbReference type="AlphaFoldDB" id="A0AAQ4QTQ1"/>
<reference evidence="11" key="3">
    <citation type="submission" date="2025-09" db="UniProtKB">
        <authorList>
            <consortium name="Ensembl"/>
        </authorList>
    </citation>
    <scope>IDENTIFICATION</scope>
</reference>
<comment type="similarity">
    <text evidence="2">Belongs to the HMGA family.</text>
</comment>
<dbReference type="Proteomes" id="UP000007635">
    <property type="component" value="Chromosome IV"/>
</dbReference>
<evidence type="ECO:0000256" key="6">
    <source>
        <dbReference type="ARBA" id="ARBA00023015"/>
    </source>
</evidence>
<dbReference type="GO" id="GO:0010557">
    <property type="term" value="P:positive regulation of macromolecule biosynthetic process"/>
    <property type="evidence" value="ECO:0007669"/>
    <property type="project" value="UniProtKB-ARBA"/>
</dbReference>
<sequence length="141" mass="15734">MSGQGDEAAESSQEPTTGAAEPQKRRPGRPRKPPKEPSGEPVPKRPRGRPKGSKNKGPSKAAQKKAEATGEKRPRGRPRKWPQQVVQKKLAQTFTQESNMAERRSLRNPTWRRDVHSRGVVNHRQLGEDEAEEAGESTEED</sequence>
<dbReference type="InterPro" id="IPR000637">
    <property type="entry name" value="HMGI/Y_DNA-bd_CS"/>
</dbReference>
<dbReference type="PRINTS" id="PR00930">
    <property type="entry name" value="HIGHMOBLTYIY"/>
</dbReference>
<dbReference type="GO" id="GO:0003677">
    <property type="term" value="F:DNA binding"/>
    <property type="evidence" value="ECO:0007669"/>
    <property type="project" value="UniProtKB-KW"/>
</dbReference>
<dbReference type="GeneTree" id="ENSGT00940000163109"/>
<keyword evidence="4" id="KW-0677">Repeat</keyword>
<dbReference type="GO" id="GO:0006355">
    <property type="term" value="P:regulation of DNA-templated transcription"/>
    <property type="evidence" value="ECO:0007669"/>
    <property type="project" value="InterPro"/>
</dbReference>
<evidence type="ECO:0000256" key="3">
    <source>
        <dbReference type="ARBA" id="ARBA00022553"/>
    </source>
</evidence>
<evidence type="ECO:0000256" key="10">
    <source>
        <dbReference type="SAM" id="MobiDB-lite"/>
    </source>
</evidence>
<keyword evidence="7" id="KW-0238">DNA-binding</keyword>
<evidence type="ECO:0000313" key="12">
    <source>
        <dbReference type="Proteomes" id="UP000007635"/>
    </source>
</evidence>
<dbReference type="Ensembl" id="ENSGACT00000084698.1">
    <property type="protein sequence ID" value="ENSGACP00000054714.1"/>
    <property type="gene ID" value="ENSGACG00000025721.1"/>
</dbReference>
<feature type="compositionally biased region" description="Basic and acidic residues" evidence="10">
    <location>
        <begin position="64"/>
        <end position="73"/>
    </location>
</feature>
<dbReference type="SMART" id="SM00384">
    <property type="entry name" value="AT_hook"/>
    <property type="match status" value="3"/>
</dbReference>
<evidence type="ECO:0000256" key="7">
    <source>
        <dbReference type="ARBA" id="ARBA00023125"/>
    </source>
</evidence>
<keyword evidence="8" id="KW-0804">Transcription</keyword>
<dbReference type="GO" id="GO:0000785">
    <property type="term" value="C:chromatin"/>
    <property type="evidence" value="ECO:0007669"/>
    <property type="project" value="InterPro"/>
</dbReference>
<keyword evidence="6" id="KW-0805">Transcription regulation</keyword>